<organism evidence="1 2">
    <name type="scientific">Teladorsagia circumcincta</name>
    <name type="common">Brown stomach worm</name>
    <name type="synonym">Ostertagia circumcincta</name>
    <dbReference type="NCBI Taxonomy" id="45464"/>
    <lineage>
        <taxon>Eukaryota</taxon>
        <taxon>Metazoa</taxon>
        <taxon>Ecdysozoa</taxon>
        <taxon>Nematoda</taxon>
        <taxon>Chromadorea</taxon>
        <taxon>Rhabditida</taxon>
        <taxon>Rhabditina</taxon>
        <taxon>Rhabditomorpha</taxon>
        <taxon>Strongyloidea</taxon>
        <taxon>Trichostrongylidae</taxon>
        <taxon>Teladorsagia</taxon>
    </lineage>
</organism>
<dbReference type="OrthoDB" id="5834628at2759"/>
<dbReference type="PANTHER" id="PTHR16276:SF1">
    <property type="entry name" value="SMALL RIBOSOMAL SUBUNIT PROTEIN MS39"/>
    <property type="match status" value="1"/>
</dbReference>
<gene>
    <name evidence="1" type="ORF">TELCIR_09434</name>
</gene>
<reference evidence="1 2" key="1">
    <citation type="submission" date="2015-09" db="EMBL/GenBank/DDBJ databases">
        <title>Draft genome of the parasitic nematode Teladorsagia circumcincta isolate WARC Sus (inbred).</title>
        <authorList>
            <person name="Mitreva M."/>
        </authorList>
    </citation>
    <scope>NUCLEOTIDE SEQUENCE [LARGE SCALE GENOMIC DNA]</scope>
    <source>
        <strain evidence="1 2">S</strain>
    </source>
</reference>
<dbReference type="GO" id="GO:0032543">
    <property type="term" value="P:mitochondrial translation"/>
    <property type="evidence" value="ECO:0007669"/>
    <property type="project" value="InterPro"/>
</dbReference>
<dbReference type="AlphaFoldDB" id="A0A2G9UF01"/>
<dbReference type="GO" id="GO:0043024">
    <property type="term" value="F:ribosomal small subunit binding"/>
    <property type="evidence" value="ECO:0007669"/>
    <property type="project" value="InterPro"/>
</dbReference>
<keyword evidence="2" id="KW-1185">Reference proteome</keyword>
<dbReference type="GO" id="GO:0019843">
    <property type="term" value="F:rRNA binding"/>
    <property type="evidence" value="ECO:0007669"/>
    <property type="project" value="InterPro"/>
</dbReference>
<dbReference type="Proteomes" id="UP000230423">
    <property type="component" value="Unassembled WGS sequence"/>
</dbReference>
<evidence type="ECO:0000313" key="1">
    <source>
        <dbReference type="EMBL" id="PIO68766.1"/>
    </source>
</evidence>
<proteinExistence type="predicted"/>
<name>A0A2G9UF01_TELCI</name>
<dbReference type="PANTHER" id="PTHR16276">
    <property type="entry name" value="PENTATRICOPEPTIDE REPEAT DOMAIN-CONTAINING PROTEIN 3"/>
    <property type="match status" value="1"/>
</dbReference>
<protein>
    <submittedName>
        <fullName evidence="1">Uncharacterized protein</fullName>
    </submittedName>
</protein>
<sequence>MEIAERLVKLYENPANKVKLPVLPTEGIFYNRYLLLFIERTTSLEEIEKKYKELVPRLVGVSRQLTLAVAEKLKNSPRWTLLHRLIEDGICARQMVDFRVAPTFRNLLIDIHYQALSVEHREQYANLIRRMVDIWVEFSRFTDERQKRLQFKLSPSNISECALLLNRVGDSQRAYELLGMLLDPEASEGEQATVLNTGYVKHSAMLEIFEDALRERDPYKAATCVEIMSYSLPRNKLEPLVQRIHDRCALTPDQHRILSGFVRLRPQ</sequence>
<dbReference type="EMBL" id="KZ346937">
    <property type="protein sequence ID" value="PIO68766.1"/>
    <property type="molecule type" value="Genomic_DNA"/>
</dbReference>
<accession>A0A2G9UF01</accession>
<dbReference type="InterPro" id="IPR037387">
    <property type="entry name" value="PTCD3"/>
</dbReference>
<evidence type="ECO:0000313" key="2">
    <source>
        <dbReference type="Proteomes" id="UP000230423"/>
    </source>
</evidence>
<dbReference type="GO" id="GO:0005739">
    <property type="term" value="C:mitochondrion"/>
    <property type="evidence" value="ECO:0007669"/>
    <property type="project" value="InterPro"/>
</dbReference>